<comment type="caution">
    <text evidence="1">The sequence shown here is derived from an EMBL/GenBank/DDBJ whole genome shotgun (WGS) entry which is preliminary data.</text>
</comment>
<accession>A0ACB7ZC55</accession>
<gene>
    <name evidence="1" type="ORF">Vadar_012628</name>
</gene>
<evidence type="ECO:0000313" key="2">
    <source>
        <dbReference type="Proteomes" id="UP000828048"/>
    </source>
</evidence>
<dbReference type="EMBL" id="CM037162">
    <property type="protein sequence ID" value="KAH7863046.1"/>
    <property type="molecule type" value="Genomic_DNA"/>
</dbReference>
<dbReference type="Proteomes" id="UP000828048">
    <property type="component" value="Chromosome 12"/>
</dbReference>
<protein>
    <submittedName>
        <fullName evidence="1">Uncharacterized protein</fullName>
    </submittedName>
</protein>
<name>A0ACB7ZC55_9ERIC</name>
<proteinExistence type="predicted"/>
<keyword evidence="2" id="KW-1185">Reference proteome</keyword>
<sequence>MAVVSRIPFIPHGISPMRHNGIGMMASPTEIVEEPPPQPPPVHAFEDKMYIAVGTDVRESKSVVTWALRNSGGRKICILHVHEPAQWISMMGTKFPVSQLEEHHVRAFRQGEKQEMDKLLRNYCTMCSSARVGEVAEELHIAGEPKSSLESQIGNSNEMVKDLEQKMFSAVALLQRYKKERDELQAERDNALKEAEELKKEQAEASANTLAPEFFCEFSFSEIEEATSSFDLSLRIGEGGYGNIYKGLLRHTEVAIKMLRSNSEQGPSEFQQELLTGRSAVGIKKEVEYALDKGNLKNLLDATAGDWPFVQAQKLAHIAMRCCEMNRRSRPDLASDVWRVLARMRVSCGAPPFLMNSEEDCQIPPYFMSYFPGKNGRSTCSS</sequence>
<organism evidence="1 2">
    <name type="scientific">Vaccinium darrowii</name>
    <dbReference type="NCBI Taxonomy" id="229202"/>
    <lineage>
        <taxon>Eukaryota</taxon>
        <taxon>Viridiplantae</taxon>
        <taxon>Streptophyta</taxon>
        <taxon>Embryophyta</taxon>
        <taxon>Tracheophyta</taxon>
        <taxon>Spermatophyta</taxon>
        <taxon>Magnoliopsida</taxon>
        <taxon>eudicotyledons</taxon>
        <taxon>Gunneridae</taxon>
        <taxon>Pentapetalae</taxon>
        <taxon>asterids</taxon>
        <taxon>Ericales</taxon>
        <taxon>Ericaceae</taxon>
        <taxon>Vaccinioideae</taxon>
        <taxon>Vaccinieae</taxon>
        <taxon>Vaccinium</taxon>
    </lineage>
</organism>
<evidence type="ECO:0000313" key="1">
    <source>
        <dbReference type="EMBL" id="KAH7863046.1"/>
    </source>
</evidence>
<reference evidence="1 2" key="1">
    <citation type="journal article" date="2021" name="Hortic Res">
        <title>High-quality reference genome and annotation aids understanding of berry development for evergreen blueberry (Vaccinium darrowii).</title>
        <authorList>
            <person name="Yu J."/>
            <person name="Hulse-Kemp A.M."/>
            <person name="Babiker E."/>
            <person name="Staton M."/>
        </authorList>
    </citation>
    <scope>NUCLEOTIDE SEQUENCE [LARGE SCALE GENOMIC DNA]</scope>
    <source>
        <strain evidence="2">cv. NJ 8807/NJ 8810</strain>
        <tissue evidence="1">Young leaf</tissue>
    </source>
</reference>